<dbReference type="EMBL" id="NTJZ01000010">
    <property type="protein sequence ID" value="PDH33198.1"/>
    <property type="molecule type" value="Genomic_DNA"/>
</dbReference>
<accession>A0A2A5WA88</accession>
<protein>
    <recommendedName>
        <fullName evidence="3">SIMPL domain-containing protein</fullName>
    </recommendedName>
</protein>
<organism evidence="1 2">
    <name type="scientific">OM182 bacterium MED-G28</name>
    <dbReference type="NCBI Taxonomy" id="1986256"/>
    <lineage>
        <taxon>Bacteria</taxon>
        <taxon>Pseudomonadati</taxon>
        <taxon>Pseudomonadota</taxon>
        <taxon>Gammaproteobacteria</taxon>
        <taxon>OMG group</taxon>
        <taxon>OM182 clade</taxon>
    </lineage>
</organism>
<evidence type="ECO:0008006" key="3">
    <source>
        <dbReference type="Google" id="ProtNLM"/>
    </source>
</evidence>
<dbReference type="InterPro" id="IPR052022">
    <property type="entry name" value="26kDa_periplasmic_antigen"/>
</dbReference>
<dbReference type="InterPro" id="IPR007497">
    <property type="entry name" value="SIMPL/DUF541"/>
</dbReference>
<comment type="caution">
    <text evidence="1">The sequence shown here is derived from an EMBL/GenBank/DDBJ whole genome shotgun (WGS) entry which is preliminary data.</text>
</comment>
<evidence type="ECO:0000313" key="1">
    <source>
        <dbReference type="EMBL" id="PDH33198.1"/>
    </source>
</evidence>
<proteinExistence type="predicted"/>
<reference evidence="1 2" key="1">
    <citation type="submission" date="2017-08" db="EMBL/GenBank/DDBJ databases">
        <title>Fine stratification of microbial communities through a metagenomic profile of the photic zone.</title>
        <authorList>
            <person name="Haro-Moreno J.M."/>
            <person name="Lopez-Perez M."/>
            <person name="De La Torre J."/>
            <person name="Picazo A."/>
            <person name="Camacho A."/>
            <person name="Rodriguez-Valera F."/>
        </authorList>
    </citation>
    <scope>NUCLEOTIDE SEQUENCE [LARGE SCALE GENOMIC DNA]</scope>
    <source>
        <strain evidence="1">MED-G28</strain>
    </source>
</reference>
<dbReference type="Pfam" id="PF04402">
    <property type="entry name" value="SIMPL"/>
    <property type="match status" value="1"/>
</dbReference>
<sequence length="249" mass="27321">MKIIKSYVLVFGFLSIIISPSGFSQSSFDLTQLESGQLLLNLSATEQISVEQDTLNASLAYSVQGREKISLQNDVNTKIADALELVEAIPELQNSTGQYYVYIIQPGRPSRNDIENPIWRAQQSLQLSSRDSEKLLEAVGELQSSGMEINRLNYSLSEEAFEQTSDSLLSIALEKLESKANETAELLNKSSASLVEVTINGDRNTGFFQPRMEMMMEASQADIPFESPTAVPGQSEVSLSISAKALLSP</sequence>
<dbReference type="GO" id="GO:0006974">
    <property type="term" value="P:DNA damage response"/>
    <property type="evidence" value="ECO:0007669"/>
    <property type="project" value="TreeGrafter"/>
</dbReference>
<name>A0A2A5WA88_9GAMM</name>
<dbReference type="Proteomes" id="UP000219329">
    <property type="component" value="Unassembled WGS sequence"/>
</dbReference>
<dbReference type="PANTHER" id="PTHR34387:SF2">
    <property type="entry name" value="SLR1258 PROTEIN"/>
    <property type="match status" value="1"/>
</dbReference>
<gene>
    <name evidence="1" type="ORF">CNF02_09620</name>
</gene>
<dbReference type="PANTHER" id="PTHR34387">
    <property type="entry name" value="SLR1258 PROTEIN"/>
    <property type="match status" value="1"/>
</dbReference>
<dbReference type="AlphaFoldDB" id="A0A2A5WA88"/>
<dbReference type="Gene3D" id="3.30.70.2970">
    <property type="entry name" value="Protein of unknown function (DUF541), domain 2"/>
    <property type="match status" value="1"/>
</dbReference>
<evidence type="ECO:0000313" key="2">
    <source>
        <dbReference type="Proteomes" id="UP000219329"/>
    </source>
</evidence>
<dbReference type="Gene3D" id="3.30.110.170">
    <property type="entry name" value="Protein of unknown function (DUF541), domain 1"/>
    <property type="match status" value="1"/>
</dbReference>